<evidence type="ECO:0000313" key="3">
    <source>
        <dbReference type="Proteomes" id="UP000256645"/>
    </source>
</evidence>
<dbReference type="Proteomes" id="UP000256645">
    <property type="component" value="Unassembled WGS sequence"/>
</dbReference>
<reference evidence="2 3" key="1">
    <citation type="journal article" date="2018" name="IMA Fungus">
        <title>IMA Genome-F 9: Draft genome sequence of Annulohypoxylon stygium, Aspergillus mulundensis, Berkeleyomyces basicola (syn. Thielaviopsis basicola), Ceratocystis smalleyi, two Cercospora beticola strains, Coleophoma cylindrospora, Fusarium fracticaudum, Phialophora cf. hyalina, and Morchella septimelata.</title>
        <authorList>
            <person name="Wingfield B.D."/>
            <person name="Bills G.F."/>
            <person name="Dong Y."/>
            <person name="Huang W."/>
            <person name="Nel W.J."/>
            <person name="Swalarsk-Parry B.S."/>
            <person name="Vaghefi N."/>
            <person name="Wilken P.M."/>
            <person name="An Z."/>
            <person name="de Beer Z.W."/>
            <person name="De Vos L."/>
            <person name="Chen L."/>
            <person name="Duong T.A."/>
            <person name="Gao Y."/>
            <person name="Hammerbacher A."/>
            <person name="Kikkert J.R."/>
            <person name="Li Y."/>
            <person name="Li H."/>
            <person name="Li K."/>
            <person name="Li Q."/>
            <person name="Liu X."/>
            <person name="Ma X."/>
            <person name="Naidoo K."/>
            <person name="Pethybridge S.J."/>
            <person name="Sun J."/>
            <person name="Steenkamp E.T."/>
            <person name="van der Nest M.A."/>
            <person name="van Wyk S."/>
            <person name="Wingfield M.J."/>
            <person name="Xiong C."/>
            <person name="Yue Q."/>
            <person name="Zhang X."/>
        </authorList>
    </citation>
    <scope>NUCLEOTIDE SEQUENCE [LARGE SCALE GENOMIC DNA]</scope>
    <source>
        <strain evidence="2 3">BP6252</strain>
    </source>
</reference>
<protein>
    <submittedName>
        <fullName evidence="2">Uncharacterized protein</fullName>
    </submittedName>
</protein>
<organism evidence="2 3">
    <name type="scientific">Coleophoma cylindrospora</name>
    <dbReference type="NCBI Taxonomy" id="1849047"/>
    <lineage>
        <taxon>Eukaryota</taxon>
        <taxon>Fungi</taxon>
        <taxon>Dikarya</taxon>
        <taxon>Ascomycota</taxon>
        <taxon>Pezizomycotina</taxon>
        <taxon>Leotiomycetes</taxon>
        <taxon>Helotiales</taxon>
        <taxon>Dermateaceae</taxon>
        <taxon>Coleophoma</taxon>
    </lineage>
</organism>
<accession>A0A3D8QPQ4</accession>
<gene>
    <name evidence="2" type="ORF">BP6252_11246</name>
</gene>
<keyword evidence="3" id="KW-1185">Reference proteome</keyword>
<feature type="region of interest" description="Disordered" evidence="1">
    <location>
        <begin position="1"/>
        <end position="60"/>
    </location>
</feature>
<name>A0A3D8QPQ4_9HELO</name>
<evidence type="ECO:0000313" key="2">
    <source>
        <dbReference type="EMBL" id="RDW63701.1"/>
    </source>
</evidence>
<dbReference type="EMBL" id="PDLM01000013">
    <property type="protein sequence ID" value="RDW63701.1"/>
    <property type="molecule type" value="Genomic_DNA"/>
</dbReference>
<comment type="caution">
    <text evidence="2">The sequence shown here is derived from an EMBL/GenBank/DDBJ whole genome shotgun (WGS) entry which is preliminary data.</text>
</comment>
<sequence>MAVLARDTLSTSEGAKTGIHPSSISLVPHRAEQPSSKRQVVGGVPINGVRPSAPNSGTAGRIYNAASSTLSPQPKPASKSCHDDAVWEGGQIHCRQSLFIASRLEHPNSHSEQSPPPLVGGHTLYFAATTPYLDLPRYIFTANLPLCPVFHEL</sequence>
<evidence type="ECO:0000256" key="1">
    <source>
        <dbReference type="SAM" id="MobiDB-lite"/>
    </source>
</evidence>
<proteinExistence type="predicted"/>
<feature type="compositionally biased region" description="Polar residues" evidence="1">
    <location>
        <begin position="8"/>
        <end position="25"/>
    </location>
</feature>
<dbReference type="AlphaFoldDB" id="A0A3D8QPQ4"/>